<dbReference type="GO" id="GO:0005737">
    <property type="term" value="C:cytoplasm"/>
    <property type="evidence" value="ECO:0007669"/>
    <property type="project" value="TreeGrafter"/>
</dbReference>
<dbReference type="GO" id="GO:0004789">
    <property type="term" value="F:thiamine-phosphate diphosphorylase activity"/>
    <property type="evidence" value="ECO:0007669"/>
    <property type="project" value="TreeGrafter"/>
</dbReference>
<dbReference type="CDD" id="cd00564">
    <property type="entry name" value="TMP_TenI"/>
    <property type="match status" value="1"/>
</dbReference>
<dbReference type="EMBL" id="NFKK01000010">
    <property type="protein sequence ID" value="OUP52450.1"/>
    <property type="molecule type" value="Genomic_DNA"/>
</dbReference>
<keyword evidence="2" id="KW-0784">Thiamine biosynthesis</keyword>
<organism evidence="4 7">
    <name type="scientific">Butyricicoccus pullicaecorum</name>
    <dbReference type="NCBI Taxonomy" id="501571"/>
    <lineage>
        <taxon>Bacteria</taxon>
        <taxon>Bacillati</taxon>
        <taxon>Bacillota</taxon>
        <taxon>Clostridia</taxon>
        <taxon>Eubacteriales</taxon>
        <taxon>Butyricicoccaceae</taxon>
        <taxon>Butyricicoccus</taxon>
    </lineage>
</organism>
<dbReference type="Proteomes" id="UP000195326">
    <property type="component" value="Unassembled WGS sequence"/>
</dbReference>
<dbReference type="InterPro" id="IPR036206">
    <property type="entry name" value="ThiamineP_synth_sf"/>
</dbReference>
<dbReference type="GO" id="GO:0009228">
    <property type="term" value="P:thiamine biosynthetic process"/>
    <property type="evidence" value="ECO:0007669"/>
    <property type="project" value="UniProtKB-KW"/>
</dbReference>
<dbReference type="AlphaFoldDB" id="A0A1Y4L976"/>
<dbReference type="RefSeq" id="WP_087373326.1">
    <property type="nucleotide sequence ID" value="NZ_NFKK01000010.1"/>
</dbReference>
<comment type="pathway">
    <text evidence="1">Cofactor biosynthesis; thiamine diphosphate biosynthesis.</text>
</comment>
<gene>
    <name evidence="5" type="ORF">B5F15_10510</name>
    <name evidence="4" type="ORF">B5F17_09315</name>
</gene>
<reference evidence="6 7" key="1">
    <citation type="submission" date="2017-04" db="EMBL/GenBank/DDBJ databases">
        <title>Function of individual gut microbiota members based on whole genome sequencing of pure cultures obtained from chicken caecum.</title>
        <authorList>
            <person name="Medvecky M."/>
            <person name="Cejkova D."/>
            <person name="Polansky O."/>
            <person name="Karasova D."/>
            <person name="Kubasova T."/>
            <person name="Cizek A."/>
            <person name="Rychlik I."/>
        </authorList>
    </citation>
    <scope>NUCLEOTIDE SEQUENCE [LARGE SCALE GENOMIC DNA]</scope>
    <source>
        <strain evidence="6">An179</strain>
        <strain evidence="7">An180</strain>
    </source>
</reference>
<dbReference type="STRING" id="501571.GCA_900143195_03075"/>
<comment type="caution">
    <text evidence="4">The sequence shown here is derived from an EMBL/GenBank/DDBJ whole genome shotgun (WGS) entry which is preliminary data.</text>
</comment>
<evidence type="ECO:0000259" key="3">
    <source>
        <dbReference type="Pfam" id="PF02581"/>
    </source>
</evidence>
<accession>A0A1Y4L976</accession>
<dbReference type="InterPro" id="IPR013785">
    <property type="entry name" value="Aldolase_TIM"/>
</dbReference>
<dbReference type="EMBL" id="NFKL01000014">
    <property type="protein sequence ID" value="OUP57237.1"/>
    <property type="molecule type" value="Genomic_DNA"/>
</dbReference>
<name>A0A1Y4L976_9FIRM</name>
<evidence type="ECO:0000313" key="6">
    <source>
        <dbReference type="Proteomes" id="UP000195326"/>
    </source>
</evidence>
<evidence type="ECO:0000313" key="7">
    <source>
        <dbReference type="Proteomes" id="UP000195897"/>
    </source>
</evidence>
<proteinExistence type="predicted"/>
<dbReference type="Proteomes" id="UP000195897">
    <property type="component" value="Unassembled WGS sequence"/>
</dbReference>
<dbReference type="InterPro" id="IPR022998">
    <property type="entry name" value="ThiamineP_synth_TenI"/>
</dbReference>
<dbReference type="PANTHER" id="PTHR20857:SF15">
    <property type="entry name" value="THIAMINE-PHOSPHATE SYNTHASE"/>
    <property type="match status" value="1"/>
</dbReference>
<dbReference type="PANTHER" id="PTHR20857">
    <property type="entry name" value="THIAMINE-PHOSPHATE PYROPHOSPHORYLASE"/>
    <property type="match status" value="1"/>
</dbReference>
<dbReference type="Pfam" id="PF02581">
    <property type="entry name" value="TMP-TENI"/>
    <property type="match status" value="1"/>
</dbReference>
<evidence type="ECO:0000313" key="5">
    <source>
        <dbReference type="EMBL" id="OUP57237.1"/>
    </source>
</evidence>
<sequence length="193" mass="20623">MSMFDRVLAVTSRKLCQGDFLTQIERIAAAHPAGLVLREKDLDESAYRVLAGDVLRICDAHGVPCMLHRFDAVARALGCPRIHLPLPYLREHPQAAQGFETVGVSVHSTDEAKEAVQLGATYLTAGHVFLTDCKKGVPARGLDFLRAVCDAVSVPVYAIGGITPQNAPDCLAAGASGVAVMSGVMNRLSDWNI</sequence>
<evidence type="ECO:0000256" key="1">
    <source>
        <dbReference type="ARBA" id="ARBA00004948"/>
    </source>
</evidence>
<dbReference type="Gene3D" id="3.20.20.70">
    <property type="entry name" value="Aldolase class I"/>
    <property type="match status" value="1"/>
</dbReference>
<protein>
    <submittedName>
        <fullName evidence="4">Thiamine phosphate synthase</fullName>
    </submittedName>
</protein>
<evidence type="ECO:0000256" key="2">
    <source>
        <dbReference type="ARBA" id="ARBA00022977"/>
    </source>
</evidence>
<evidence type="ECO:0000313" key="4">
    <source>
        <dbReference type="EMBL" id="OUP52450.1"/>
    </source>
</evidence>
<dbReference type="SUPFAM" id="SSF51391">
    <property type="entry name" value="Thiamin phosphate synthase"/>
    <property type="match status" value="1"/>
</dbReference>
<reference evidence="4" key="2">
    <citation type="journal article" date="2018" name="BMC Genomics">
        <title>Whole genome sequencing and function prediction of 133 gut anaerobes isolated from chicken caecum in pure cultures.</title>
        <authorList>
            <person name="Medvecky M."/>
            <person name="Cejkova D."/>
            <person name="Polansky O."/>
            <person name="Karasova D."/>
            <person name="Kubasova T."/>
            <person name="Cizek A."/>
            <person name="Rychlik I."/>
        </authorList>
    </citation>
    <scope>NUCLEOTIDE SEQUENCE</scope>
    <source>
        <strain evidence="5">An179</strain>
        <strain evidence="4">An180</strain>
    </source>
</reference>
<feature type="domain" description="Thiamine phosphate synthase/TenI" evidence="3">
    <location>
        <begin position="8"/>
        <end position="184"/>
    </location>
</feature>